<feature type="domain" description="DUF7612" evidence="1">
    <location>
        <begin position="3"/>
        <end position="60"/>
    </location>
</feature>
<dbReference type="OrthoDB" id="4356615at2759"/>
<keyword evidence="4" id="KW-1185">Reference proteome</keyword>
<gene>
    <name evidence="3" type="ORF">BDV29DRAFT_156324</name>
</gene>
<organism evidence="3 4">
    <name type="scientific">Aspergillus leporis</name>
    <dbReference type="NCBI Taxonomy" id="41062"/>
    <lineage>
        <taxon>Eukaryota</taxon>
        <taxon>Fungi</taxon>
        <taxon>Dikarya</taxon>
        <taxon>Ascomycota</taxon>
        <taxon>Pezizomycotina</taxon>
        <taxon>Eurotiomycetes</taxon>
        <taxon>Eurotiomycetidae</taxon>
        <taxon>Eurotiales</taxon>
        <taxon>Aspergillaceae</taxon>
        <taxon>Aspergillus</taxon>
        <taxon>Aspergillus subgen. Circumdati</taxon>
    </lineage>
</organism>
<dbReference type="Pfam" id="PF24587">
    <property type="entry name" value="DUF7612"/>
    <property type="match status" value="1"/>
</dbReference>
<dbReference type="InterPro" id="IPR056032">
    <property type="entry name" value="DUF7613"/>
</dbReference>
<feature type="domain" description="DUF7613" evidence="2">
    <location>
        <begin position="66"/>
        <end position="209"/>
    </location>
</feature>
<reference evidence="3 4" key="1">
    <citation type="submission" date="2019-04" db="EMBL/GenBank/DDBJ databases">
        <title>Friends and foes A comparative genomics study of 23 Aspergillus species from section Flavi.</title>
        <authorList>
            <consortium name="DOE Joint Genome Institute"/>
            <person name="Kjaerbolling I."/>
            <person name="Vesth T."/>
            <person name="Frisvad J.C."/>
            <person name="Nybo J.L."/>
            <person name="Theobald S."/>
            <person name="Kildgaard S."/>
            <person name="Isbrandt T."/>
            <person name="Kuo A."/>
            <person name="Sato A."/>
            <person name="Lyhne E.K."/>
            <person name="Kogle M.E."/>
            <person name="Wiebenga A."/>
            <person name="Kun R.S."/>
            <person name="Lubbers R.J."/>
            <person name="Makela M.R."/>
            <person name="Barry K."/>
            <person name="Chovatia M."/>
            <person name="Clum A."/>
            <person name="Daum C."/>
            <person name="Haridas S."/>
            <person name="He G."/>
            <person name="LaButti K."/>
            <person name="Lipzen A."/>
            <person name="Mondo S."/>
            <person name="Riley R."/>
            <person name="Salamov A."/>
            <person name="Simmons B.A."/>
            <person name="Magnuson J.K."/>
            <person name="Henrissat B."/>
            <person name="Mortensen U.H."/>
            <person name="Larsen T.O."/>
            <person name="Devries R.P."/>
            <person name="Grigoriev I.V."/>
            <person name="Machida M."/>
            <person name="Baker S.E."/>
            <person name="Andersen M.R."/>
        </authorList>
    </citation>
    <scope>NUCLEOTIDE SEQUENCE [LARGE SCALE GENOMIC DNA]</scope>
    <source>
        <strain evidence="3 4">CBS 151.66</strain>
    </source>
</reference>
<dbReference type="AlphaFoldDB" id="A0A5N5X3Z5"/>
<dbReference type="EMBL" id="ML732204">
    <property type="protein sequence ID" value="KAB8074787.1"/>
    <property type="molecule type" value="Genomic_DNA"/>
</dbReference>
<protein>
    <submittedName>
        <fullName evidence="3">Uncharacterized protein</fullName>
    </submittedName>
</protein>
<proteinExistence type="predicted"/>
<evidence type="ECO:0000259" key="1">
    <source>
        <dbReference type="Pfam" id="PF24587"/>
    </source>
</evidence>
<evidence type="ECO:0000313" key="4">
    <source>
        <dbReference type="Proteomes" id="UP000326565"/>
    </source>
</evidence>
<dbReference type="InterPro" id="IPR056031">
    <property type="entry name" value="DUF7612"/>
</dbReference>
<sequence length="211" mass="23290">MHTASHSFPSSSPLKYGIFESSNGFPGLLLELLEGADRLSVSLTFFDHQKLSLVHSLLSGAVSRPHGTGVHKLPIRSLAISEPPDRDSDTQDIRYLEIGESMACLIKEKDGMDWKPYRNTVWSETLRLIIETKWGSISDRINIGPSQLMNGLPALDNKVLNILRPPQTDLTICVGEDLGSDKFARGLARLIPAIQTKFTLPRIELTTIEGA</sequence>
<evidence type="ECO:0000313" key="3">
    <source>
        <dbReference type="EMBL" id="KAB8074787.1"/>
    </source>
</evidence>
<evidence type="ECO:0000259" key="2">
    <source>
        <dbReference type="Pfam" id="PF24588"/>
    </source>
</evidence>
<dbReference type="Pfam" id="PF24588">
    <property type="entry name" value="DUF7613"/>
    <property type="match status" value="1"/>
</dbReference>
<dbReference type="Proteomes" id="UP000326565">
    <property type="component" value="Unassembled WGS sequence"/>
</dbReference>
<name>A0A5N5X3Z5_9EURO</name>
<accession>A0A5N5X3Z5</accession>